<keyword evidence="7" id="KW-0349">Heme</keyword>
<comment type="similarity">
    <text evidence="3">Belongs to the cytochrome P450 family.</text>
</comment>
<keyword evidence="4 7" id="KW-0479">Metal-binding</keyword>
<reference evidence="8" key="1">
    <citation type="submission" date="2018-01" db="EMBL/GenBank/DDBJ databases">
        <authorList>
            <person name="Mao J.F."/>
        </authorList>
    </citation>
    <scope>NUCLEOTIDE SEQUENCE</scope>
    <source>
        <strain evidence="8">Huo1</strain>
        <tissue evidence="8">Leaf</tissue>
    </source>
</reference>
<sequence length="379" mass="42981">MPSSSPTSYWNLQIPISLSISKSASSPTQNHQFHFLMVFLCVQGLFMRSTLDSIFKVVFGSDLDSTSGLNEEGARFSCAFDAASEITAWRYVDLLRRIKRALKLGLEARLKENVRVVDEFVYKLINTKIAHSEHHGKQDILSRFLSLSEADPKYLRDVVLNFVMTGKDTTATTLSWFFYMLCKHPLSQEKAAEEVKRVAAVTGSISELYPPVPVNPKMYLSDDTLPDGFHVRKGDVVASQPYAMGRMTAIWGDYAGEFRPERWLNDGGCFRPENPFKFTAFQAGPRICLGKEFAYRQMKKLSAVVLRFFALRLSDKTKAVNYRTMINLHIDVGSFASFLGRILSLLNQSWTMVSHTDPRIRENMECNNLSSIMIMSITE</sequence>
<dbReference type="GO" id="GO:0016114">
    <property type="term" value="P:terpenoid biosynthetic process"/>
    <property type="evidence" value="ECO:0007669"/>
    <property type="project" value="UniProtKB-ARBA"/>
</dbReference>
<accession>A0A8X9A993</accession>
<comment type="subcellular location">
    <subcellularLocation>
        <location evidence="2">Membrane</location>
        <topology evidence="2">Single-pass membrane protein</topology>
    </subcellularLocation>
</comment>
<dbReference type="Pfam" id="PF00067">
    <property type="entry name" value="p450"/>
    <property type="match status" value="1"/>
</dbReference>
<dbReference type="SUPFAM" id="SSF48264">
    <property type="entry name" value="Cytochrome P450"/>
    <property type="match status" value="1"/>
</dbReference>
<dbReference type="GO" id="GO:0005506">
    <property type="term" value="F:iron ion binding"/>
    <property type="evidence" value="ECO:0007669"/>
    <property type="project" value="InterPro"/>
</dbReference>
<feature type="binding site" description="axial binding residue" evidence="7">
    <location>
        <position position="288"/>
    </location>
    <ligand>
        <name>heme</name>
        <dbReference type="ChEBI" id="CHEBI:30413"/>
    </ligand>
    <ligandPart>
        <name>Fe</name>
        <dbReference type="ChEBI" id="CHEBI:18248"/>
    </ligandPart>
</feature>
<protein>
    <recommendedName>
        <fullName evidence="10">Fatty acid omega-hydroxylase</fullName>
    </recommendedName>
</protein>
<dbReference type="InterPro" id="IPR036396">
    <property type="entry name" value="Cyt_P450_sf"/>
</dbReference>
<gene>
    <name evidence="8" type="ORF">SASPL_106083</name>
</gene>
<keyword evidence="6 7" id="KW-0408">Iron</keyword>
<dbReference type="Proteomes" id="UP000298416">
    <property type="component" value="Unassembled WGS sequence"/>
</dbReference>
<reference evidence="8" key="2">
    <citation type="submission" date="2020-08" db="EMBL/GenBank/DDBJ databases">
        <title>Plant Genome Project.</title>
        <authorList>
            <person name="Zhang R.-G."/>
        </authorList>
    </citation>
    <scope>NUCLEOTIDE SEQUENCE</scope>
    <source>
        <strain evidence="8">Huo1</strain>
        <tissue evidence="8">Leaf</tissue>
    </source>
</reference>
<dbReference type="InterPro" id="IPR001128">
    <property type="entry name" value="Cyt_P450"/>
</dbReference>
<dbReference type="GO" id="GO:0020037">
    <property type="term" value="F:heme binding"/>
    <property type="evidence" value="ECO:0007669"/>
    <property type="project" value="InterPro"/>
</dbReference>
<evidence type="ECO:0000256" key="6">
    <source>
        <dbReference type="ARBA" id="ARBA00023004"/>
    </source>
</evidence>
<comment type="caution">
    <text evidence="8">The sequence shown here is derived from an EMBL/GenBank/DDBJ whole genome shotgun (WGS) entry which is preliminary data.</text>
</comment>
<dbReference type="PANTHER" id="PTHR24296">
    <property type="entry name" value="CYTOCHROME P450"/>
    <property type="match status" value="1"/>
</dbReference>
<organism evidence="8">
    <name type="scientific">Salvia splendens</name>
    <name type="common">Scarlet sage</name>
    <dbReference type="NCBI Taxonomy" id="180675"/>
    <lineage>
        <taxon>Eukaryota</taxon>
        <taxon>Viridiplantae</taxon>
        <taxon>Streptophyta</taxon>
        <taxon>Embryophyta</taxon>
        <taxon>Tracheophyta</taxon>
        <taxon>Spermatophyta</taxon>
        <taxon>Magnoliopsida</taxon>
        <taxon>eudicotyledons</taxon>
        <taxon>Gunneridae</taxon>
        <taxon>Pentapetalae</taxon>
        <taxon>asterids</taxon>
        <taxon>lamiids</taxon>
        <taxon>Lamiales</taxon>
        <taxon>Lamiaceae</taxon>
        <taxon>Nepetoideae</taxon>
        <taxon>Mentheae</taxon>
        <taxon>Salviinae</taxon>
        <taxon>Salvia</taxon>
        <taxon>Salvia subgen. Calosphace</taxon>
        <taxon>core Calosphace</taxon>
    </lineage>
</organism>
<evidence type="ECO:0000256" key="1">
    <source>
        <dbReference type="ARBA" id="ARBA00001971"/>
    </source>
</evidence>
<name>A0A8X9A993_SALSN</name>
<evidence type="ECO:0008006" key="10">
    <source>
        <dbReference type="Google" id="ProtNLM"/>
    </source>
</evidence>
<evidence type="ECO:0000256" key="3">
    <source>
        <dbReference type="ARBA" id="ARBA00010617"/>
    </source>
</evidence>
<dbReference type="GO" id="GO:0016020">
    <property type="term" value="C:membrane"/>
    <property type="evidence" value="ECO:0007669"/>
    <property type="project" value="UniProtKB-SubCell"/>
</dbReference>
<evidence type="ECO:0000313" key="9">
    <source>
        <dbReference type="Proteomes" id="UP000298416"/>
    </source>
</evidence>
<dbReference type="GO" id="GO:0016712">
    <property type="term" value="F:oxidoreductase activity, acting on paired donors, with incorporation or reduction of molecular oxygen, reduced flavin or flavoprotein as one donor, and incorporation of one atom of oxygen"/>
    <property type="evidence" value="ECO:0007669"/>
    <property type="project" value="UniProtKB-ARBA"/>
</dbReference>
<dbReference type="Gene3D" id="1.10.630.10">
    <property type="entry name" value="Cytochrome P450"/>
    <property type="match status" value="1"/>
</dbReference>
<keyword evidence="9" id="KW-1185">Reference proteome</keyword>
<evidence type="ECO:0000256" key="7">
    <source>
        <dbReference type="PIRSR" id="PIRSR602401-1"/>
    </source>
</evidence>
<dbReference type="PRINTS" id="PR00463">
    <property type="entry name" value="EP450I"/>
</dbReference>
<proteinExistence type="inferred from homology"/>
<dbReference type="InterPro" id="IPR002401">
    <property type="entry name" value="Cyt_P450_E_grp-I"/>
</dbReference>
<keyword evidence="5" id="KW-0560">Oxidoreductase</keyword>
<comment type="cofactor">
    <cofactor evidence="1 7">
        <name>heme</name>
        <dbReference type="ChEBI" id="CHEBI:30413"/>
    </cofactor>
</comment>
<dbReference type="PRINTS" id="PR00385">
    <property type="entry name" value="P450"/>
</dbReference>
<evidence type="ECO:0000256" key="4">
    <source>
        <dbReference type="ARBA" id="ARBA00022723"/>
    </source>
</evidence>
<evidence type="ECO:0000256" key="5">
    <source>
        <dbReference type="ARBA" id="ARBA00023002"/>
    </source>
</evidence>
<dbReference type="EMBL" id="PNBA02000002">
    <property type="protein sequence ID" value="KAG6434447.1"/>
    <property type="molecule type" value="Genomic_DNA"/>
</dbReference>
<evidence type="ECO:0000313" key="8">
    <source>
        <dbReference type="EMBL" id="KAG6434447.1"/>
    </source>
</evidence>
<dbReference type="AlphaFoldDB" id="A0A8X9A993"/>
<evidence type="ECO:0000256" key="2">
    <source>
        <dbReference type="ARBA" id="ARBA00004167"/>
    </source>
</evidence>